<evidence type="ECO:0000256" key="22">
    <source>
        <dbReference type="ARBA" id="ARBA00073810"/>
    </source>
</evidence>
<dbReference type="SMART" id="SM00488">
    <property type="entry name" value="DEXDc2"/>
    <property type="match status" value="1"/>
</dbReference>
<keyword evidence="5" id="KW-0812">Transmembrane</keyword>
<evidence type="ECO:0000256" key="4">
    <source>
        <dbReference type="ARBA" id="ARBA00022485"/>
    </source>
</evidence>
<dbReference type="OrthoDB" id="19182at2759"/>
<protein>
    <recommendedName>
        <fullName evidence="22">Regulator of telomere elongation helicase 1 homolog</fullName>
    </recommendedName>
</protein>
<dbReference type="EMBL" id="CAJPEX010000976">
    <property type="protein sequence ID" value="CAG0917837.1"/>
    <property type="molecule type" value="Genomic_DNA"/>
</dbReference>
<dbReference type="SUPFAM" id="SSF52540">
    <property type="entry name" value="P-loop containing nucleoside triphosphate hydrolases"/>
    <property type="match status" value="1"/>
</dbReference>
<dbReference type="FunFam" id="3.40.50.300:FF:000431">
    <property type="entry name" value="Regulator of telomere elongation helicase 1"/>
    <property type="match status" value="1"/>
</dbReference>
<dbReference type="InterPro" id="IPR057498">
    <property type="entry name" value="Rtel1_ARCH"/>
</dbReference>
<dbReference type="GO" id="GO:0090657">
    <property type="term" value="P:telomeric loop disassembly"/>
    <property type="evidence" value="ECO:0007669"/>
    <property type="project" value="TreeGrafter"/>
</dbReference>
<dbReference type="GO" id="GO:0005524">
    <property type="term" value="F:ATP binding"/>
    <property type="evidence" value="ECO:0007669"/>
    <property type="project" value="UniProtKB-KW"/>
</dbReference>
<dbReference type="Pfam" id="PF06733">
    <property type="entry name" value="DEAD_2"/>
    <property type="match status" value="1"/>
</dbReference>
<feature type="region of interest" description="Disordered" evidence="23">
    <location>
        <begin position="954"/>
        <end position="993"/>
    </location>
</feature>
<keyword evidence="17" id="KW-0472">Membrane</keyword>
<keyword evidence="4" id="KW-0004">4Fe-4S</keyword>
<dbReference type="PANTHER" id="PTHR11472:SF34">
    <property type="entry name" value="REGULATOR OF TELOMERE ELONGATION HELICASE 1"/>
    <property type="match status" value="1"/>
</dbReference>
<evidence type="ECO:0000256" key="19">
    <source>
        <dbReference type="ARBA" id="ARBA00023235"/>
    </source>
</evidence>
<dbReference type="Gene3D" id="3.40.50.300">
    <property type="entry name" value="P-loop containing nucleotide triphosphate hydrolases"/>
    <property type="match status" value="2"/>
</dbReference>
<keyword evidence="6" id="KW-0479">Metal-binding</keyword>
<evidence type="ECO:0000313" key="26">
    <source>
        <dbReference type="Proteomes" id="UP000678499"/>
    </source>
</evidence>
<keyword evidence="12" id="KW-1133">Transmembrane helix</keyword>
<dbReference type="Pfam" id="PF23109">
    <property type="entry name" value="ARCH_RTEL1"/>
    <property type="match status" value="1"/>
</dbReference>
<keyword evidence="26" id="KW-1185">Reference proteome</keyword>
<dbReference type="InterPro" id="IPR010614">
    <property type="entry name" value="RAD3-like_helicase_DEAD"/>
</dbReference>
<evidence type="ECO:0000256" key="7">
    <source>
        <dbReference type="ARBA" id="ARBA00022741"/>
    </source>
</evidence>
<keyword evidence="15" id="KW-0175">Coiled coil</keyword>
<keyword evidence="9" id="KW-0378">Hydrolase</keyword>
<evidence type="ECO:0000256" key="1">
    <source>
        <dbReference type="ARBA" id="ARBA00004123"/>
    </source>
</evidence>
<dbReference type="GO" id="GO:0051539">
    <property type="term" value="F:4 iron, 4 sulfur cluster binding"/>
    <property type="evidence" value="ECO:0007669"/>
    <property type="project" value="UniProtKB-KW"/>
</dbReference>
<dbReference type="CDD" id="cd18788">
    <property type="entry name" value="SF2_C_XPD"/>
    <property type="match status" value="1"/>
</dbReference>
<evidence type="ECO:0000313" key="25">
    <source>
        <dbReference type="EMBL" id="CAD7277685.1"/>
    </source>
</evidence>
<dbReference type="GO" id="GO:0016818">
    <property type="term" value="F:hydrolase activity, acting on acid anhydrides, in phosphorus-containing anhydrides"/>
    <property type="evidence" value="ECO:0007669"/>
    <property type="project" value="InterPro"/>
</dbReference>
<keyword evidence="19" id="KW-0413">Isomerase</keyword>
<keyword evidence="7" id="KW-0547">Nucleotide-binding</keyword>
<dbReference type="SMART" id="SM00491">
    <property type="entry name" value="HELICc2"/>
    <property type="match status" value="1"/>
</dbReference>
<keyword evidence="11" id="KW-0067">ATP-binding</keyword>
<comment type="subcellular location">
    <subcellularLocation>
        <location evidence="2">Membrane</location>
    </subcellularLocation>
    <subcellularLocation>
        <location evidence="1">Nucleus</location>
    </subcellularLocation>
</comment>
<dbReference type="GO" id="GO:0005634">
    <property type="term" value="C:nucleus"/>
    <property type="evidence" value="ECO:0007669"/>
    <property type="project" value="UniProtKB-SubCell"/>
</dbReference>
<dbReference type="GO" id="GO:0045910">
    <property type="term" value="P:negative regulation of DNA recombination"/>
    <property type="evidence" value="ECO:0007669"/>
    <property type="project" value="TreeGrafter"/>
</dbReference>
<dbReference type="InterPro" id="IPR027417">
    <property type="entry name" value="P-loop_NTPase"/>
</dbReference>
<evidence type="ECO:0000256" key="5">
    <source>
        <dbReference type="ARBA" id="ARBA00022692"/>
    </source>
</evidence>
<evidence type="ECO:0000256" key="20">
    <source>
        <dbReference type="ARBA" id="ARBA00023242"/>
    </source>
</evidence>
<dbReference type="InterPro" id="IPR013020">
    <property type="entry name" value="Rad3/Chl1-like"/>
</dbReference>
<dbReference type="GO" id="GO:0070182">
    <property type="term" value="F:DNA polymerase binding"/>
    <property type="evidence" value="ECO:0007669"/>
    <property type="project" value="TreeGrafter"/>
</dbReference>
<dbReference type="PROSITE" id="PS00690">
    <property type="entry name" value="DEAH_ATP_HELICASE"/>
    <property type="match status" value="1"/>
</dbReference>
<dbReference type="InterPro" id="IPR006554">
    <property type="entry name" value="Helicase-like_DEXD_c2"/>
</dbReference>
<feature type="compositionally biased region" description="Basic and acidic residues" evidence="23">
    <location>
        <begin position="984"/>
        <end position="993"/>
    </location>
</feature>
<evidence type="ECO:0000256" key="12">
    <source>
        <dbReference type="ARBA" id="ARBA00022989"/>
    </source>
</evidence>
<organism evidence="25">
    <name type="scientific">Notodromas monacha</name>
    <dbReference type="NCBI Taxonomy" id="399045"/>
    <lineage>
        <taxon>Eukaryota</taxon>
        <taxon>Metazoa</taxon>
        <taxon>Ecdysozoa</taxon>
        <taxon>Arthropoda</taxon>
        <taxon>Crustacea</taxon>
        <taxon>Oligostraca</taxon>
        <taxon>Ostracoda</taxon>
        <taxon>Podocopa</taxon>
        <taxon>Podocopida</taxon>
        <taxon>Cypridocopina</taxon>
        <taxon>Cypridoidea</taxon>
        <taxon>Cyprididae</taxon>
        <taxon>Notodromas</taxon>
    </lineage>
</organism>
<gene>
    <name evidence="25" type="ORF">NMOB1V02_LOCUS5413</name>
</gene>
<comment type="similarity">
    <text evidence="3">Belongs to the TEX28 family.</text>
</comment>
<dbReference type="InterPro" id="IPR019394">
    <property type="entry name" value="TEX28/TMCC"/>
</dbReference>
<dbReference type="InterPro" id="IPR045028">
    <property type="entry name" value="DinG/Rad3-like"/>
</dbReference>
<evidence type="ECO:0000256" key="2">
    <source>
        <dbReference type="ARBA" id="ARBA00004370"/>
    </source>
</evidence>
<accession>A0A7R9BPB7</accession>
<evidence type="ECO:0000256" key="23">
    <source>
        <dbReference type="SAM" id="MobiDB-lite"/>
    </source>
</evidence>
<dbReference type="PANTHER" id="PTHR11472">
    <property type="entry name" value="DNA REPAIR DEAD HELICASE RAD3/XP-D SUBFAMILY MEMBER"/>
    <property type="match status" value="1"/>
</dbReference>
<keyword evidence="10" id="KW-0347">Helicase</keyword>
<name>A0A7R9BPB7_9CRUS</name>
<dbReference type="Pfam" id="PF13307">
    <property type="entry name" value="Helicase_C_2"/>
    <property type="match status" value="1"/>
</dbReference>
<proteinExistence type="inferred from homology"/>
<dbReference type="GO" id="GO:0010569">
    <property type="term" value="P:regulation of double-strand break repair via homologous recombination"/>
    <property type="evidence" value="ECO:0007669"/>
    <property type="project" value="TreeGrafter"/>
</dbReference>
<evidence type="ECO:0000256" key="8">
    <source>
        <dbReference type="ARBA" id="ARBA00022763"/>
    </source>
</evidence>
<sequence length="1194" mass="134200">MGEWVETIRGVEVRFPFKPYDLQVDYMGKVIEALQLREHAALESPTGTGKTLSLLCSSLAWLEQDRARAMANASLLPERVTENTDSIQSRGGFGNRRIYYGSRTHTQLTQGISELKRTAYNHVSAVVLASREHYCIHEEVSKLSDHRLQNIACAEKVKNHLCYYRSNLDKDIPSKEALNGVMDIEDLVTFGKKSKVCPYYLSKDLAQKSSIVFTPYNYLLNVSNVKDSSELAHSVVIIDEAHNTEQVCEEYASREIKLSDVALCLDEVNQVLENYEGYEQAVALNPVMSGDAASTFTKEDLLILKQSFAEIEEGLIGISVSTEGSTLPNNEVFKILEKGKITAEKYKIFQKFCVDLRGFLSSTAGMNMFKRHGNGVEKFADFIEGVFASAADGGEQFFRSFIKSEQMKGFSANILKNAADKILNVWCFSPSFTMKLLLKRDIHCVILTSGTLAPLSGFAAQMRIPLPIRIENPHIIEDSQVFVGIVKEGPGAVGFNSSFKTRDNPAYKRALGLLILNVARNANGGVLVFFPSYFLMDSCRKAWEENGMWKAMTAVKRVYMETRMRSDFTTTMNGYYEDIRERNGAIFLAVCRGKVSEGLDFADANGRAVIITGIPYPNWQDSKVKLKQKFLDDMHSSSSDEHGLTGREWYSQEASRAVNQAIGRVIRHANDYGAIILADCRFADPNFIKNLSSWVRPRIKVCNDFGSAISGIVKFFKAAESNPRLKKTTERAYAPPPERTIPTVNSALMPDMPTKMVSKRSLSEITTRPSHFGYSSRGNMAAVARVLASGTPDRKLLVDNISDQGQKKLKLVPNAEQAADDLKRDEDEKRLVASTNYLRRLRTELVIEDYKAIALAMRNFKENKRLDDLVDAFDSILLVKYNLPSLFMDLKIFLGEKEQISFEQFARERVGPSVVKSGMGLRSGTFFSLSKMSYQSPHTARGLSVGEYSEDGVNRSLSRSASDAGGNLDKSNGPEDGSSVDVPDANKGDLEKTRQIIRNLEDKFEKIMAKLAQEQKDKEENVQDYLQALVSVTDKHQQEGLKAMFEKRNNKTSQTIWHLQRKLDSYQKRIQELRNNGAPAKAPGPRQPKEVLRDVSSGLRTVMSKPREFAHLIRNKFGSADNITSMQQSRTMKARARRGKKDTEVPRCLHDYILHVRVVDRMQPVTEKTGGVKQFSEFFGKLRTCQVHEDVEHK</sequence>
<evidence type="ECO:0000256" key="10">
    <source>
        <dbReference type="ARBA" id="ARBA00022806"/>
    </source>
</evidence>
<evidence type="ECO:0000256" key="17">
    <source>
        <dbReference type="ARBA" id="ARBA00023136"/>
    </source>
</evidence>
<dbReference type="Proteomes" id="UP000678499">
    <property type="component" value="Unassembled WGS sequence"/>
</dbReference>
<dbReference type="InterPro" id="IPR014013">
    <property type="entry name" value="Helic_SF1/SF2_ATP-bd_DinG/Rad3"/>
</dbReference>
<evidence type="ECO:0000256" key="18">
    <source>
        <dbReference type="ARBA" id="ARBA00023204"/>
    </source>
</evidence>
<feature type="domain" description="Helicase ATP-binding" evidence="24">
    <location>
        <begin position="9"/>
        <end position="285"/>
    </location>
</feature>
<dbReference type="Pfam" id="PF10267">
    <property type="entry name" value="Tmemb_cc2"/>
    <property type="match status" value="1"/>
</dbReference>
<dbReference type="InterPro" id="IPR002464">
    <property type="entry name" value="DNA/RNA_helicase_DEAH_CS"/>
</dbReference>
<evidence type="ECO:0000256" key="16">
    <source>
        <dbReference type="ARBA" id="ARBA00023125"/>
    </source>
</evidence>
<keyword evidence="16" id="KW-0238">DNA-binding</keyword>
<dbReference type="PROSITE" id="PS51193">
    <property type="entry name" value="HELICASE_ATP_BIND_2"/>
    <property type="match status" value="1"/>
</dbReference>
<evidence type="ECO:0000256" key="15">
    <source>
        <dbReference type="ARBA" id="ARBA00023054"/>
    </source>
</evidence>
<keyword evidence="14" id="KW-0411">Iron-sulfur</keyword>
<evidence type="ECO:0000256" key="9">
    <source>
        <dbReference type="ARBA" id="ARBA00022801"/>
    </source>
</evidence>
<dbReference type="GO" id="GO:0003677">
    <property type="term" value="F:DNA binding"/>
    <property type="evidence" value="ECO:0007669"/>
    <property type="project" value="UniProtKB-KW"/>
</dbReference>
<evidence type="ECO:0000256" key="14">
    <source>
        <dbReference type="ARBA" id="ARBA00023014"/>
    </source>
</evidence>
<dbReference type="GO" id="GO:1904430">
    <property type="term" value="P:negative regulation of t-circle formation"/>
    <property type="evidence" value="ECO:0007669"/>
    <property type="project" value="TreeGrafter"/>
</dbReference>
<dbReference type="InterPro" id="IPR006555">
    <property type="entry name" value="ATP-dep_Helicase_C"/>
</dbReference>
<dbReference type="EMBL" id="OA883013">
    <property type="protein sequence ID" value="CAD7277685.1"/>
    <property type="molecule type" value="Genomic_DNA"/>
</dbReference>
<dbReference type="GO" id="GO:0046872">
    <property type="term" value="F:metal ion binding"/>
    <property type="evidence" value="ECO:0007669"/>
    <property type="project" value="UniProtKB-KW"/>
</dbReference>
<evidence type="ECO:0000256" key="11">
    <source>
        <dbReference type="ARBA" id="ARBA00022840"/>
    </source>
</evidence>
<keyword evidence="13" id="KW-0408">Iron</keyword>
<dbReference type="GO" id="GO:0016020">
    <property type="term" value="C:membrane"/>
    <property type="evidence" value="ECO:0007669"/>
    <property type="project" value="UniProtKB-SubCell"/>
</dbReference>
<dbReference type="GO" id="GO:0003678">
    <property type="term" value="F:DNA helicase activity"/>
    <property type="evidence" value="ECO:0007669"/>
    <property type="project" value="InterPro"/>
</dbReference>
<dbReference type="AlphaFoldDB" id="A0A7R9BPB7"/>
<evidence type="ECO:0000256" key="21">
    <source>
        <dbReference type="ARBA" id="ARBA00049360"/>
    </source>
</evidence>
<keyword evidence="8" id="KW-0227">DNA damage</keyword>
<dbReference type="GO" id="GO:0006281">
    <property type="term" value="P:DNA repair"/>
    <property type="evidence" value="ECO:0007669"/>
    <property type="project" value="UniProtKB-KW"/>
</dbReference>
<reference evidence="25" key="1">
    <citation type="submission" date="2020-11" db="EMBL/GenBank/DDBJ databases">
        <authorList>
            <person name="Tran Van P."/>
        </authorList>
    </citation>
    <scope>NUCLEOTIDE SEQUENCE</scope>
</reference>
<keyword evidence="18" id="KW-0234">DNA repair</keyword>
<evidence type="ECO:0000259" key="24">
    <source>
        <dbReference type="PROSITE" id="PS51193"/>
    </source>
</evidence>
<comment type="catalytic activity">
    <reaction evidence="21">
        <text>ATP + H2O = ADP + phosphate + H(+)</text>
        <dbReference type="Rhea" id="RHEA:13065"/>
        <dbReference type="ChEBI" id="CHEBI:15377"/>
        <dbReference type="ChEBI" id="CHEBI:15378"/>
        <dbReference type="ChEBI" id="CHEBI:30616"/>
        <dbReference type="ChEBI" id="CHEBI:43474"/>
        <dbReference type="ChEBI" id="CHEBI:456216"/>
    </reaction>
</comment>
<evidence type="ECO:0000256" key="13">
    <source>
        <dbReference type="ARBA" id="ARBA00023004"/>
    </source>
</evidence>
<keyword evidence="20" id="KW-0539">Nucleus</keyword>
<evidence type="ECO:0000256" key="6">
    <source>
        <dbReference type="ARBA" id="ARBA00022723"/>
    </source>
</evidence>
<evidence type="ECO:0000256" key="3">
    <source>
        <dbReference type="ARBA" id="ARBA00008108"/>
    </source>
</evidence>
<dbReference type="NCBIfam" id="TIGR00604">
    <property type="entry name" value="rad3"/>
    <property type="match status" value="1"/>
</dbReference>